<dbReference type="InterPro" id="IPR040141">
    <property type="entry name" value="ZPR1"/>
</dbReference>
<comment type="caution">
    <text evidence="1">The sequence shown here is derived from an EMBL/GenBank/DDBJ whole genome shotgun (WGS) entry which is preliminary data.</text>
</comment>
<name>A0A7J6DTB7_CANSA</name>
<protein>
    <submittedName>
        <fullName evidence="1">Uncharacterized protein</fullName>
    </submittedName>
</protein>
<dbReference type="PANTHER" id="PTHR10876">
    <property type="entry name" value="ZINC FINGER PROTEIN ZPR1"/>
    <property type="match status" value="1"/>
</dbReference>
<dbReference type="PANTHER" id="PTHR10876:SF0">
    <property type="entry name" value="ZINC FINGER PROTEIN ZPR1"/>
    <property type="match status" value="1"/>
</dbReference>
<dbReference type="GO" id="GO:0005634">
    <property type="term" value="C:nucleus"/>
    <property type="evidence" value="ECO:0007669"/>
    <property type="project" value="TreeGrafter"/>
</dbReference>
<evidence type="ECO:0000313" key="2">
    <source>
        <dbReference type="Proteomes" id="UP000525078"/>
    </source>
</evidence>
<sequence length="160" mass="17794">MSEMPLFTNSTASTCIAMKMFYYLPLSVHIVGRVQLAGENQPNGCNYRLEVPAGDPKILDRQVVKSEFATIKNLQKVSFYSLSIRGKHKICALGKPLFLLSHGYCREIPEIEFEIPPEAQRGSLSTSGLVIIPVLTFGSHFTRKDLMCTSVPYASDYTNA</sequence>
<accession>A0A7J6DTB7</accession>
<dbReference type="EMBL" id="JAATIP010000398">
    <property type="protein sequence ID" value="KAF4349348.1"/>
    <property type="molecule type" value="Genomic_DNA"/>
</dbReference>
<reference evidence="1 2" key="1">
    <citation type="journal article" date="2020" name="bioRxiv">
        <title>Sequence and annotation of 42 cannabis genomes reveals extensive copy number variation in cannabinoid synthesis and pathogen resistance genes.</title>
        <authorList>
            <person name="Mckernan K.J."/>
            <person name="Helbert Y."/>
            <person name="Kane L.T."/>
            <person name="Ebling H."/>
            <person name="Zhang L."/>
            <person name="Liu B."/>
            <person name="Eaton Z."/>
            <person name="Mclaughlin S."/>
            <person name="Kingan S."/>
            <person name="Baybayan P."/>
            <person name="Concepcion G."/>
            <person name="Jordan M."/>
            <person name="Riva A."/>
            <person name="Barbazuk W."/>
            <person name="Harkins T."/>
        </authorList>
    </citation>
    <scope>NUCLEOTIDE SEQUENCE [LARGE SCALE GENOMIC DNA]</scope>
    <source>
        <strain evidence="2">cv. Jamaican Lion 4</strain>
        <tissue evidence="1">Leaf</tissue>
    </source>
</reference>
<evidence type="ECO:0000313" key="1">
    <source>
        <dbReference type="EMBL" id="KAF4349348.1"/>
    </source>
</evidence>
<dbReference type="Proteomes" id="UP000525078">
    <property type="component" value="Unassembled WGS sequence"/>
</dbReference>
<gene>
    <name evidence="1" type="ORF">F8388_026508</name>
</gene>
<organism evidence="1 2">
    <name type="scientific">Cannabis sativa</name>
    <name type="common">Hemp</name>
    <name type="synonym">Marijuana</name>
    <dbReference type="NCBI Taxonomy" id="3483"/>
    <lineage>
        <taxon>Eukaryota</taxon>
        <taxon>Viridiplantae</taxon>
        <taxon>Streptophyta</taxon>
        <taxon>Embryophyta</taxon>
        <taxon>Tracheophyta</taxon>
        <taxon>Spermatophyta</taxon>
        <taxon>Magnoliopsida</taxon>
        <taxon>eudicotyledons</taxon>
        <taxon>Gunneridae</taxon>
        <taxon>Pentapetalae</taxon>
        <taxon>rosids</taxon>
        <taxon>fabids</taxon>
        <taxon>Rosales</taxon>
        <taxon>Cannabaceae</taxon>
        <taxon>Cannabis</taxon>
    </lineage>
</organism>
<dbReference type="AlphaFoldDB" id="A0A7J6DTB7"/>
<proteinExistence type="predicted"/>